<dbReference type="GO" id="GO:0003677">
    <property type="term" value="F:DNA binding"/>
    <property type="evidence" value="ECO:0007669"/>
    <property type="project" value="UniProtKB-KW"/>
</dbReference>
<proteinExistence type="predicted"/>
<dbReference type="OrthoDB" id="4327074at2759"/>
<dbReference type="PANTHER" id="PTHR19303:SF74">
    <property type="entry name" value="POGO TRANSPOSABLE ELEMENT WITH KRAB DOMAIN"/>
    <property type="match status" value="1"/>
</dbReference>
<feature type="domain" description="HTH CENPB-type" evidence="3">
    <location>
        <begin position="25"/>
        <end position="100"/>
    </location>
</feature>
<evidence type="ECO:0000259" key="3">
    <source>
        <dbReference type="PROSITE" id="PS51253"/>
    </source>
</evidence>
<feature type="region of interest" description="Disordered" evidence="2">
    <location>
        <begin position="501"/>
        <end position="520"/>
    </location>
</feature>
<feature type="compositionally biased region" description="Basic and acidic residues" evidence="2">
    <location>
        <begin position="542"/>
        <end position="553"/>
    </location>
</feature>
<dbReference type="InterPro" id="IPR006600">
    <property type="entry name" value="HTH_CenpB_DNA-bd_dom"/>
</dbReference>
<dbReference type="Proteomes" id="UP000708208">
    <property type="component" value="Unassembled WGS sequence"/>
</dbReference>
<accession>A0A8J2KL71</accession>
<dbReference type="EMBL" id="CAJVCH010335049">
    <property type="protein sequence ID" value="CAG7815079.1"/>
    <property type="molecule type" value="Genomic_DNA"/>
</dbReference>
<comment type="caution">
    <text evidence="4">The sequence shown here is derived from an EMBL/GenBank/DDBJ whole genome shotgun (WGS) entry which is preliminary data.</text>
</comment>
<dbReference type="InterPro" id="IPR050863">
    <property type="entry name" value="CenT-Element_Derived"/>
</dbReference>
<dbReference type="GO" id="GO:0005634">
    <property type="term" value="C:nucleus"/>
    <property type="evidence" value="ECO:0007669"/>
    <property type="project" value="TreeGrafter"/>
</dbReference>
<name>A0A8J2KL71_9HEXA</name>
<gene>
    <name evidence="4" type="ORF">AFUS01_LOCUS25781</name>
</gene>
<evidence type="ECO:0000313" key="4">
    <source>
        <dbReference type="EMBL" id="CAG7815079.1"/>
    </source>
</evidence>
<organism evidence="4 5">
    <name type="scientific">Allacma fusca</name>
    <dbReference type="NCBI Taxonomy" id="39272"/>
    <lineage>
        <taxon>Eukaryota</taxon>
        <taxon>Metazoa</taxon>
        <taxon>Ecdysozoa</taxon>
        <taxon>Arthropoda</taxon>
        <taxon>Hexapoda</taxon>
        <taxon>Collembola</taxon>
        <taxon>Symphypleona</taxon>
        <taxon>Sminthuridae</taxon>
        <taxon>Allacma</taxon>
    </lineage>
</organism>
<evidence type="ECO:0000256" key="1">
    <source>
        <dbReference type="ARBA" id="ARBA00023125"/>
    </source>
</evidence>
<dbReference type="InterPro" id="IPR004875">
    <property type="entry name" value="DDE_SF_endonuclease_dom"/>
</dbReference>
<dbReference type="Pfam" id="PF03184">
    <property type="entry name" value="DDE_1"/>
    <property type="match status" value="1"/>
</dbReference>
<reference evidence="4" key="1">
    <citation type="submission" date="2021-06" db="EMBL/GenBank/DDBJ databases">
        <authorList>
            <person name="Hodson N. C."/>
            <person name="Mongue J. A."/>
            <person name="Jaron S. K."/>
        </authorList>
    </citation>
    <scope>NUCLEOTIDE SEQUENCE</scope>
</reference>
<keyword evidence="5" id="KW-1185">Reference proteome</keyword>
<dbReference type="AlphaFoldDB" id="A0A8J2KL71"/>
<keyword evidence="1" id="KW-0238">DNA-binding</keyword>
<dbReference type="PANTHER" id="PTHR19303">
    <property type="entry name" value="TRANSPOSON"/>
    <property type="match status" value="1"/>
</dbReference>
<dbReference type="PROSITE" id="PS51253">
    <property type="entry name" value="HTH_CENPB"/>
    <property type="match status" value="1"/>
</dbReference>
<sequence length="572" mass="64334">MYGVSKSTIHKYRHASMESIPDLLSQGRFKKVFTDSQEEEIIRYSLELTQRFYALTRRALGLLAFTLAEQNGIIHPFTNGTAGEDWIAGFLERHPELSFRTGTPTSLARIRGFNKPAVYRFFDNLEAMVLEHGFTGMSIYNVDETGLTIVPGKAPKRLALRGVKSVPVMVPVERGRLVTLVCCFGATGTYVPPLFLFPGEINIKTIGDGPIGSCYATSKKGWSTTDSFLIWLKHFKKFVTPSTTNPILLILDNHSSHISYEAVSYCRRNFIHILTLPPHTSHKTQPLDRSFFSPLKTYYGQALTSWLSSHKYMKPRLQDIPCIIRPALEKASKQETAENGFNVTGIWVKELSRPDRYLENENQADNEGEIYIEEHIESNFNEQMDKSNEGDIDHVTETSYNDQELDDNDHYYFIDAEESDGDSDADVVPENIEKSTDLQDCNDFHIGTVCNSRDVEQHLIYTQENVSLRTSASATATVMESSSSALSASAFKLSPWNISTDTSPTAEPTIARKARARGRSEVMTSDAMMTLLKIKQMKKKRTGSDSEEKRETRASVAKKSRQLRSGARPASQ</sequence>
<protein>
    <recommendedName>
        <fullName evidence="3">HTH CENPB-type domain-containing protein</fullName>
    </recommendedName>
</protein>
<evidence type="ECO:0000313" key="5">
    <source>
        <dbReference type="Proteomes" id="UP000708208"/>
    </source>
</evidence>
<evidence type="ECO:0000256" key="2">
    <source>
        <dbReference type="SAM" id="MobiDB-lite"/>
    </source>
</evidence>
<feature type="region of interest" description="Disordered" evidence="2">
    <location>
        <begin position="534"/>
        <end position="572"/>
    </location>
</feature>